<accession>A0A0C9UZL1</accession>
<evidence type="ECO:0000256" key="2">
    <source>
        <dbReference type="ARBA" id="ARBA00022737"/>
    </source>
</evidence>
<sequence length="140" mass="15361">YQKRCVLLGHSRPITALRFSPNGKLIASGGMDNRVKLWTTASGSCIQTIHSTISGPITDISWETKEEGRLSLVFSCADGTIYVYEQKDGQFEAILCLQAHGMAIESIDYDPINRRLASCAGGEVKIWTVLSNGAFTTFEQ</sequence>
<dbReference type="InterPro" id="IPR015943">
    <property type="entry name" value="WD40/YVTN_repeat-like_dom_sf"/>
</dbReference>
<dbReference type="OrthoDB" id="3238562at2759"/>
<dbReference type="EMBL" id="KN837196">
    <property type="protein sequence ID" value="KIJ34747.1"/>
    <property type="molecule type" value="Genomic_DNA"/>
</dbReference>
<evidence type="ECO:0000313" key="5">
    <source>
        <dbReference type="Proteomes" id="UP000054279"/>
    </source>
</evidence>
<dbReference type="PANTHER" id="PTHR19848:SF8">
    <property type="entry name" value="F-BOX AND WD REPEAT DOMAIN CONTAINING 7"/>
    <property type="match status" value="1"/>
</dbReference>
<gene>
    <name evidence="4" type="ORF">M422DRAFT_181673</name>
</gene>
<dbReference type="SUPFAM" id="SSF50978">
    <property type="entry name" value="WD40 repeat-like"/>
    <property type="match status" value="1"/>
</dbReference>
<dbReference type="InterPro" id="IPR036322">
    <property type="entry name" value="WD40_repeat_dom_sf"/>
</dbReference>
<feature type="non-terminal residue" evidence="4">
    <location>
        <position position="1"/>
    </location>
</feature>
<evidence type="ECO:0000256" key="1">
    <source>
        <dbReference type="ARBA" id="ARBA00022574"/>
    </source>
</evidence>
<dbReference type="PANTHER" id="PTHR19848">
    <property type="entry name" value="WD40 REPEAT PROTEIN"/>
    <property type="match status" value="1"/>
</dbReference>
<dbReference type="PROSITE" id="PS50082">
    <property type="entry name" value="WD_REPEATS_2"/>
    <property type="match status" value="1"/>
</dbReference>
<evidence type="ECO:0000313" key="4">
    <source>
        <dbReference type="EMBL" id="KIJ34747.1"/>
    </source>
</evidence>
<keyword evidence="1 3" id="KW-0853">WD repeat</keyword>
<evidence type="ECO:0000256" key="3">
    <source>
        <dbReference type="PROSITE-ProRule" id="PRU00221"/>
    </source>
</evidence>
<keyword evidence="5" id="KW-1185">Reference proteome</keyword>
<protein>
    <recommendedName>
        <fullName evidence="6">WD40 repeat-like protein</fullName>
    </recommendedName>
</protein>
<feature type="repeat" description="WD" evidence="3">
    <location>
        <begin position="7"/>
        <end position="48"/>
    </location>
</feature>
<dbReference type="Pfam" id="PF00400">
    <property type="entry name" value="WD40"/>
    <property type="match status" value="3"/>
</dbReference>
<dbReference type="HOGENOM" id="CLU_131288_1_0_1"/>
<dbReference type="InterPro" id="IPR001680">
    <property type="entry name" value="WD40_rpt"/>
</dbReference>
<dbReference type="SMART" id="SM00320">
    <property type="entry name" value="WD40"/>
    <property type="match status" value="3"/>
</dbReference>
<keyword evidence="2" id="KW-0677">Repeat</keyword>
<proteinExistence type="predicted"/>
<evidence type="ECO:0008006" key="6">
    <source>
        <dbReference type="Google" id="ProtNLM"/>
    </source>
</evidence>
<dbReference type="Proteomes" id="UP000054279">
    <property type="component" value="Unassembled WGS sequence"/>
</dbReference>
<organism evidence="4 5">
    <name type="scientific">Sphaerobolus stellatus (strain SS14)</name>
    <dbReference type="NCBI Taxonomy" id="990650"/>
    <lineage>
        <taxon>Eukaryota</taxon>
        <taxon>Fungi</taxon>
        <taxon>Dikarya</taxon>
        <taxon>Basidiomycota</taxon>
        <taxon>Agaricomycotina</taxon>
        <taxon>Agaricomycetes</taxon>
        <taxon>Phallomycetidae</taxon>
        <taxon>Geastrales</taxon>
        <taxon>Sphaerobolaceae</taxon>
        <taxon>Sphaerobolus</taxon>
    </lineage>
</organism>
<dbReference type="Gene3D" id="2.130.10.10">
    <property type="entry name" value="YVTN repeat-like/Quinoprotein amine dehydrogenase"/>
    <property type="match status" value="1"/>
</dbReference>
<dbReference type="AlphaFoldDB" id="A0A0C9UZL1"/>
<name>A0A0C9UZL1_SPHS4</name>
<dbReference type="PROSITE" id="PS50294">
    <property type="entry name" value="WD_REPEATS_REGION"/>
    <property type="match status" value="1"/>
</dbReference>
<reference evidence="4 5" key="1">
    <citation type="submission" date="2014-06" db="EMBL/GenBank/DDBJ databases">
        <title>Evolutionary Origins and Diversification of the Mycorrhizal Mutualists.</title>
        <authorList>
            <consortium name="DOE Joint Genome Institute"/>
            <consortium name="Mycorrhizal Genomics Consortium"/>
            <person name="Kohler A."/>
            <person name="Kuo A."/>
            <person name="Nagy L.G."/>
            <person name="Floudas D."/>
            <person name="Copeland A."/>
            <person name="Barry K.W."/>
            <person name="Cichocki N."/>
            <person name="Veneault-Fourrey C."/>
            <person name="LaButti K."/>
            <person name="Lindquist E.A."/>
            <person name="Lipzen A."/>
            <person name="Lundell T."/>
            <person name="Morin E."/>
            <person name="Murat C."/>
            <person name="Riley R."/>
            <person name="Ohm R."/>
            <person name="Sun H."/>
            <person name="Tunlid A."/>
            <person name="Henrissat B."/>
            <person name="Grigoriev I.V."/>
            <person name="Hibbett D.S."/>
            <person name="Martin F."/>
        </authorList>
    </citation>
    <scope>NUCLEOTIDE SEQUENCE [LARGE SCALE GENOMIC DNA]</scope>
    <source>
        <strain evidence="4 5">SS14</strain>
    </source>
</reference>